<feature type="domain" description="Fimbrial-type adhesion" evidence="1">
    <location>
        <begin position="20"/>
        <end position="161"/>
    </location>
</feature>
<reference evidence="2 3" key="1">
    <citation type="submission" date="2019-02" db="EMBL/GenBank/DDBJ databases">
        <title>Comparative genomic analysis of the Hafnia genus genomes.</title>
        <authorList>
            <person name="Zhiqiu Y."/>
            <person name="Chao Y."/>
            <person name="Yuhui D."/>
            <person name="Di H."/>
            <person name="Bin L."/>
        </authorList>
    </citation>
    <scope>NUCLEOTIDE SEQUENCE [LARGE SCALE GENOMIC DNA]</scope>
    <source>
        <strain evidence="2 3">PCM_1210</strain>
    </source>
</reference>
<dbReference type="InterPro" id="IPR008966">
    <property type="entry name" value="Adhesion_dom_sf"/>
</dbReference>
<name>A0ABD7Q6I4_HAFAL</name>
<dbReference type="PANTHER" id="PTHR33420">
    <property type="entry name" value="FIMBRIAL SUBUNIT ELFA-RELATED"/>
    <property type="match status" value="1"/>
</dbReference>
<proteinExistence type="predicted"/>
<dbReference type="InterPro" id="IPR000259">
    <property type="entry name" value="Adhesion_dom_fimbrial"/>
</dbReference>
<dbReference type="InterPro" id="IPR036937">
    <property type="entry name" value="Adhesion_dom_fimbrial_sf"/>
</dbReference>
<protein>
    <submittedName>
        <fullName evidence="2">Type 1 fimbrial protein</fullName>
    </submittedName>
</protein>
<dbReference type="Proteomes" id="UP000291600">
    <property type="component" value="Unassembled WGS sequence"/>
</dbReference>
<dbReference type="Gene3D" id="2.60.40.1090">
    <property type="entry name" value="Fimbrial-type adhesion domain"/>
    <property type="match status" value="1"/>
</dbReference>
<dbReference type="PANTHER" id="PTHR33420:SF9">
    <property type="entry name" value="MINOR FIMBRIAL SUBUNIT"/>
    <property type="match status" value="1"/>
</dbReference>
<gene>
    <name evidence="2" type="ORF">EYY96_05320</name>
</gene>
<organism evidence="2 3">
    <name type="scientific">Hafnia alvei</name>
    <dbReference type="NCBI Taxonomy" id="569"/>
    <lineage>
        <taxon>Bacteria</taxon>
        <taxon>Pseudomonadati</taxon>
        <taxon>Pseudomonadota</taxon>
        <taxon>Gammaproteobacteria</taxon>
        <taxon>Enterobacterales</taxon>
        <taxon>Hafniaceae</taxon>
        <taxon>Hafnia</taxon>
    </lineage>
</organism>
<sequence>MFFIDCLFFHAVALENNVLISGTLVTEPCTIDPSHSDIPLNFGSVIKKYFDLYPRTESELFQIILIECDTSLGQHATVTFTGNESLSLSGLLQPDNGDVHGIAIGIEQADGTALPLNQPTPLYQLSDGTTTLTLKSYIAKEPEQTVIAGPFTATATFAVSYP</sequence>
<evidence type="ECO:0000313" key="3">
    <source>
        <dbReference type="Proteomes" id="UP000291600"/>
    </source>
</evidence>
<dbReference type="AlphaFoldDB" id="A0ABD7Q6I4"/>
<dbReference type="InterPro" id="IPR050263">
    <property type="entry name" value="Bact_Fimbrial_Adh_Pro"/>
</dbReference>
<dbReference type="EMBL" id="SITJ01000055">
    <property type="protein sequence ID" value="TBL69152.1"/>
    <property type="molecule type" value="Genomic_DNA"/>
</dbReference>
<dbReference type="SUPFAM" id="SSF49401">
    <property type="entry name" value="Bacterial adhesins"/>
    <property type="match status" value="1"/>
</dbReference>
<accession>A0ABD7Q6I4</accession>
<evidence type="ECO:0000259" key="1">
    <source>
        <dbReference type="Pfam" id="PF00419"/>
    </source>
</evidence>
<dbReference type="Pfam" id="PF00419">
    <property type="entry name" value="Fimbrial"/>
    <property type="match status" value="1"/>
</dbReference>
<comment type="caution">
    <text evidence="2">The sequence shown here is derived from an EMBL/GenBank/DDBJ whole genome shotgun (WGS) entry which is preliminary data.</text>
</comment>
<evidence type="ECO:0000313" key="2">
    <source>
        <dbReference type="EMBL" id="TBL69152.1"/>
    </source>
</evidence>